<accession>A0A9D4K4H3</accession>
<dbReference type="EMBL" id="JAIWYP010000004">
    <property type="protein sequence ID" value="KAH3832789.1"/>
    <property type="molecule type" value="Genomic_DNA"/>
</dbReference>
<name>A0A9D4K4H3_DREPO</name>
<proteinExistence type="predicted"/>
<dbReference type="AlphaFoldDB" id="A0A9D4K4H3"/>
<reference evidence="1" key="2">
    <citation type="submission" date="2020-11" db="EMBL/GenBank/DDBJ databases">
        <authorList>
            <person name="McCartney M.A."/>
            <person name="Auch B."/>
            <person name="Kono T."/>
            <person name="Mallez S."/>
            <person name="Becker A."/>
            <person name="Gohl D.M."/>
            <person name="Silverstein K.A.T."/>
            <person name="Koren S."/>
            <person name="Bechman K.B."/>
            <person name="Herman A."/>
            <person name="Abrahante J.E."/>
            <person name="Garbe J."/>
        </authorList>
    </citation>
    <scope>NUCLEOTIDE SEQUENCE</scope>
    <source>
        <strain evidence="1">Duluth1</strain>
        <tissue evidence="1">Whole animal</tissue>
    </source>
</reference>
<dbReference type="InterPro" id="IPR036465">
    <property type="entry name" value="vWFA_dom_sf"/>
</dbReference>
<reference evidence="1" key="1">
    <citation type="journal article" date="2019" name="bioRxiv">
        <title>The Genome of the Zebra Mussel, Dreissena polymorpha: A Resource for Invasive Species Research.</title>
        <authorList>
            <person name="McCartney M.A."/>
            <person name="Auch B."/>
            <person name="Kono T."/>
            <person name="Mallez S."/>
            <person name="Zhang Y."/>
            <person name="Obille A."/>
            <person name="Becker A."/>
            <person name="Abrahante J.E."/>
            <person name="Garbe J."/>
            <person name="Badalamenti J.P."/>
            <person name="Herman A."/>
            <person name="Mangelson H."/>
            <person name="Liachko I."/>
            <person name="Sullivan S."/>
            <person name="Sone E.D."/>
            <person name="Koren S."/>
            <person name="Silverstein K.A.T."/>
            <person name="Beckman K.B."/>
            <person name="Gohl D.M."/>
        </authorList>
    </citation>
    <scope>NUCLEOTIDE SEQUENCE</scope>
    <source>
        <strain evidence="1">Duluth1</strain>
        <tissue evidence="1">Whole animal</tissue>
    </source>
</reference>
<sequence length="139" mass="15254">MFGCERCTTSYSDVALAFDVASLGYEQLEESLKVAEVLIANIHTGINQTRISLSKTVGGIGETVFNINKFSNSSQMIPAMYRGIMKEDSCHTKDCSSGNLVALMHHLAEEFLNVSNKGRKQVAVVFTQGHVTDSERNSF</sequence>
<evidence type="ECO:0000313" key="1">
    <source>
        <dbReference type="EMBL" id="KAH3832789.1"/>
    </source>
</evidence>
<dbReference type="Gene3D" id="3.40.50.410">
    <property type="entry name" value="von Willebrand factor, type A domain"/>
    <property type="match status" value="1"/>
</dbReference>
<organism evidence="1 2">
    <name type="scientific">Dreissena polymorpha</name>
    <name type="common">Zebra mussel</name>
    <name type="synonym">Mytilus polymorpha</name>
    <dbReference type="NCBI Taxonomy" id="45954"/>
    <lineage>
        <taxon>Eukaryota</taxon>
        <taxon>Metazoa</taxon>
        <taxon>Spiralia</taxon>
        <taxon>Lophotrochozoa</taxon>
        <taxon>Mollusca</taxon>
        <taxon>Bivalvia</taxon>
        <taxon>Autobranchia</taxon>
        <taxon>Heteroconchia</taxon>
        <taxon>Euheterodonta</taxon>
        <taxon>Imparidentia</taxon>
        <taxon>Neoheterodontei</taxon>
        <taxon>Myida</taxon>
        <taxon>Dreissenoidea</taxon>
        <taxon>Dreissenidae</taxon>
        <taxon>Dreissena</taxon>
    </lineage>
</organism>
<comment type="caution">
    <text evidence="1">The sequence shown here is derived from an EMBL/GenBank/DDBJ whole genome shotgun (WGS) entry which is preliminary data.</text>
</comment>
<evidence type="ECO:0000313" key="2">
    <source>
        <dbReference type="Proteomes" id="UP000828390"/>
    </source>
</evidence>
<protein>
    <submittedName>
        <fullName evidence="1">Uncharacterized protein</fullName>
    </submittedName>
</protein>
<dbReference type="Proteomes" id="UP000828390">
    <property type="component" value="Unassembled WGS sequence"/>
</dbReference>
<dbReference type="SUPFAM" id="SSF53300">
    <property type="entry name" value="vWA-like"/>
    <property type="match status" value="1"/>
</dbReference>
<gene>
    <name evidence="1" type="ORF">DPMN_106084</name>
</gene>
<keyword evidence="2" id="KW-1185">Reference proteome</keyword>